<keyword evidence="3" id="KW-1185">Reference proteome</keyword>
<dbReference type="SUPFAM" id="SSF47598">
    <property type="entry name" value="Ribbon-helix-helix"/>
    <property type="match status" value="1"/>
</dbReference>
<dbReference type="EMBL" id="JACHBW010000008">
    <property type="protein sequence ID" value="MBB6103254.1"/>
    <property type="molecule type" value="Genomic_DNA"/>
</dbReference>
<reference evidence="2 3" key="1">
    <citation type="submission" date="2020-08" db="EMBL/GenBank/DDBJ databases">
        <title>Above-ground endophytic microbial communities from plants in different locations in the United States.</title>
        <authorList>
            <person name="Frank C."/>
        </authorList>
    </citation>
    <scope>NUCLEOTIDE SEQUENCE [LARGE SCALE GENOMIC DNA]</scope>
    <source>
        <strain evidence="2 3">WP4_2_2</strain>
    </source>
</reference>
<comment type="caution">
    <text evidence="2">The sequence shown here is derived from an EMBL/GenBank/DDBJ whole genome shotgun (WGS) entry which is preliminary data.</text>
</comment>
<proteinExistence type="predicted"/>
<keyword evidence="1" id="KW-0175">Coiled coil</keyword>
<evidence type="ECO:0000313" key="2">
    <source>
        <dbReference type="EMBL" id="MBB6103254.1"/>
    </source>
</evidence>
<evidence type="ECO:0000256" key="1">
    <source>
        <dbReference type="SAM" id="Coils"/>
    </source>
</evidence>
<name>A0A7W9TY37_9BURK</name>
<dbReference type="AlphaFoldDB" id="A0A7W9TY37"/>
<dbReference type="InterPro" id="IPR013321">
    <property type="entry name" value="Arc_rbn_hlx_hlx"/>
</dbReference>
<evidence type="ECO:0000313" key="3">
    <source>
        <dbReference type="Proteomes" id="UP000571554"/>
    </source>
</evidence>
<dbReference type="RefSeq" id="WP_183724764.1">
    <property type="nucleotide sequence ID" value="NZ_JACHBW010000008.1"/>
</dbReference>
<organism evidence="2 3">
    <name type="scientific">Paraburkholderia bannensis</name>
    <dbReference type="NCBI Taxonomy" id="765414"/>
    <lineage>
        <taxon>Bacteria</taxon>
        <taxon>Pseudomonadati</taxon>
        <taxon>Pseudomonadota</taxon>
        <taxon>Betaproteobacteria</taxon>
        <taxon>Burkholderiales</taxon>
        <taxon>Burkholderiaceae</taxon>
        <taxon>Paraburkholderia</taxon>
    </lineage>
</organism>
<feature type="coiled-coil region" evidence="1">
    <location>
        <begin position="57"/>
        <end position="84"/>
    </location>
</feature>
<protein>
    <submittedName>
        <fullName evidence="2">Putative phage tail protein</fullName>
    </submittedName>
</protein>
<dbReference type="GO" id="GO:0006355">
    <property type="term" value="P:regulation of DNA-templated transcription"/>
    <property type="evidence" value="ECO:0007669"/>
    <property type="project" value="InterPro"/>
</dbReference>
<dbReference type="InterPro" id="IPR010985">
    <property type="entry name" value="Ribbon_hlx_hlx"/>
</dbReference>
<accession>A0A7W9TY37</accession>
<gene>
    <name evidence="2" type="ORF">F4827_003109</name>
</gene>
<dbReference type="Gene3D" id="1.10.1220.10">
    <property type="entry name" value="Met repressor-like"/>
    <property type="match status" value="1"/>
</dbReference>
<dbReference type="Proteomes" id="UP000571554">
    <property type="component" value="Unassembled WGS sequence"/>
</dbReference>
<sequence length="179" mass="20061">MAKQDDYVKTALRLPPALHSSLTKSAAERGHSLNAEMVSRLERSYENPQAGDMARGVIRLGVELADVEQQLAEANLRLAELALCLRLAVYHIPKDVLDGDPTIKADVDEWLKDSQELLEAPDQLLREAEEKTKKFMDATKRMSEVAEQIAARRKAIEKALDTSDDIEIPVSKRSRKLDI</sequence>